<gene>
    <name evidence="4" type="ORF">MUY27_17460</name>
</gene>
<evidence type="ECO:0000313" key="5">
    <source>
        <dbReference type="Proteomes" id="UP001139450"/>
    </source>
</evidence>
<dbReference type="InterPro" id="IPR036291">
    <property type="entry name" value="NAD(P)-bd_dom_sf"/>
</dbReference>
<dbReference type="GO" id="GO:0006021">
    <property type="term" value="P:inositol biosynthetic process"/>
    <property type="evidence" value="ECO:0007669"/>
    <property type="project" value="InterPro"/>
</dbReference>
<dbReference type="Gene3D" id="3.40.50.720">
    <property type="entry name" value="NAD(P)-binding Rossmann-like Domain"/>
    <property type="match status" value="1"/>
</dbReference>
<comment type="caution">
    <text evidence="4">The sequence shown here is derived from an EMBL/GenBank/DDBJ whole genome shotgun (WGS) entry which is preliminary data.</text>
</comment>
<proteinExistence type="inferred from homology"/>
<keyword evidence="2" id="KW-0812">Transmembrane</keyword>
<dbReference type="RefSeq" id="WP_245132197.1">
    <property type="nucleotide sequence ID" value="NZ_JALJEJ010000010.1"/>
</dbReference>
<organism evidence="4 5">
    <name type="scientific">Mucilaginibacter straminoryzae</name>
    <dbReference type="NCBI Taxonomy" id="2932774"/>
    <lineage>
        <taxon>Bacteria</taxon>
        <taxon>Pseudomonadati</taxon>
        <taxon>Bacteroidota</taxon>
        <taxon>Sphingobacteriia</taxon>
        <taxon>Sphingobacteriales</taxon>
        <taxon>Sphingobacteriaceae</taxon>
        <taxon>Mucilaginibacter</taxon>
    </lineage>
</organism>
<feature type="transmembrane region" description="Helical" evidence="2">
    <location>
        <begin position="12"/>
        <end position="33"/>
    </location>
</feature>
<dbReference type="AlphaFoldDB" id="A0A9X1X5T4"/>
<accession>A0A9X1X5T4</accession>
<comment type="similarity">
    <text evidence="1">Belongs to the myo-inositol 1-phosphate synthase family.</text>
</comment>
<dbReference type="EMBL" id="JALJEJ010000010">
    <property type="protein sequence ID" value="MCJ8211511.1"/>
    <property type="molecule type" value="Genomic_DNA"/>
</dbReference>
<dbReference type="GO" id="GO:0004512">
    <property type="term" value="F:inositol-3-phosphate synthase activity"/>
    <property type="evidence" value="ECO:0007669"/>
    <property type="project" value="InterPro"/>
</dbReference>
<reference evidence="4" key="1">
    <citation type="submission" date="2022-04" db="EMBL/GenBank/DDBJ databases">
        <title>Mucilaginibacter sp. RS28 isolated from freshwater.</title>
        <authorList>
            <person name="Ko S.-R."/>
        </authorList>
    </citation>
    <scope>NUCLEOTIDE SEQUENCE</scope>
    <source>
        <strain evidence="4">RS28</strain>
    </source>
</reference>
<evidence type="ECO:0000313" key="4">
    <source>
        <dbReference type="EMBL" id="MCJ8211511.1"/>
    </source>
</evidence>
<keyword evidence="2" id="KW-1133">Transmembrane helix</keyword>
<dbReference type="Pfam" id="PF07994">
    <property type="entry name" value="NAD_binding_5"/>
    <property type="match status" value="1"/>
</dbReference>
<dbReference type="PANTHER" id="PTHR11510">
    <property type="entry name" value="MYO-INOSITOL-1 PHOSPHATE SYNTHASE"/>
    <property type="match status" value="1"/>
</dbReference>
<evidence type="ECO:0000256" key="2">
    <source>
        <dbReference type="SAM" id="Phobius"/>
    </source>
</evidence>
<dbReference type="GO" id="GO:0008654">
    <property type="term" value="P:phospholipid biosynthetic process"/>
    <property type="evidence" value="ECO:0007669"/>
    <property type="project" value="InterPro"/>
</dbReference>
<evidence type="ECO:0000256" key="1">
    <source>
        <dbReference type="ARBA" id="ARBA00010813"/>
    </source>
</evidence>
<dbReference type="Pfam" id="PF01658">
    <property type="entry name" value="Inos-1-P_synth"/>
    <property type="match status" value="1"/>
</dbReference>
<evidence type="ECO:0000259" key="3">
    <source>
        <dbReference type="Pfam" id="PF01658"/>
    </source>
</evidence>
<dbReference type="Proteomes" id="UP001139450">
    <property type="component" value="Unassembled WGS sequence"/>
</dbReference>
<dbReference type="SUPFAM" id="SSF51735">
    <property type="entry name" value="NAD(P)-binding Rossmann-fold domains"/>
    <property type="match status" value="1"/>
</dbReference>
<dbReference type="Gene3D" id="3.30.360.10">
    <property type="entry name" value="Dihydrodipicolinate Reductase, domain 2"/>
    <property type="match status" value="1"/>
</dbReference>
<keyword evidence="2" id="KW-0472">Membrane</keyword>
<dbReference type="PIRSF" id="PIRSF015578">
    <property type="entry name" value="Myoinos-ppht_syn"/>
    <property type="match status" value="1"/>
</dbReference>
<protein>
    <submittedName>
        <fullName evidence="4">Inositol-3-phosphate synthase</fullName>
    </submittedName>
</protein>
<dbReference type="SUPFAM" id="SSF55347">
    <property type="entry name" value="Glyceraldehyde-3-phosphate dehydrogenase-like, C-terminal domain"/>
    <property type="match status" value="1"/>
</dbReference>
<dbReference type="InterPro" id="IPR013021">
    <property type="entry name" value="Myo-inos-1-P_Synthase_GAPDH"/>
</dbReference>
<dbReference type="InterPro" id="IPR002587">
    <property type="entry name" value="Myo-inos-1-P_Synthase"/>
</dbReference>
<sequence>MKTSIQPAEGKLGILIPGLGAVATTLIAGVAAVNKGLSQPIGALTQMGNIRLGKRTENRYPKIKDFVPLTDLKDIVFGGWDVYADNVFEASLKAQVLEKDLLNSVKEELEAIVPMTAAFDKSYAKNLDGTNVKQGTRAELAQQLMDDITNFKEQHGLDRVVVLWCGSTEVYFEESEIHQSLDAFEQALEADDKRIAPSMLYAYAALKLGYPFVNGAPNLTVDIPAIVELSKLNDAPIAGKDFKTGQTLMKTILAPGLAARALGVKGWFSTNILGNRDGYVLDDPDNFKTKEVSKLSVLEDILQPEINPELYGELYHKVRINYYPPHGDNKESWDNIDIFGWLGYQMQIKINFLCRDSILAAPVALDLALFIDLAKRAGMSGIQEWLSFYLKSPQTAEGLRPEHDIFKQLMKLQNTLRHMMGEDLITHLGLDYYQDLVEAL</sequence>
<feature type="domain" description="Myo-inositol-1-phosphate synthase GAPDH-like" evidence="3">
    <location>
        <begin position="245"/>
        <end position="357"/>
    </location>
</feature>
<name>A0A9X1X5T4_9SPHI</name>
<keyword evidence="5" id="KW-1185">Reference proteome</keyword>